<keyword evidence="3" id="KW-0547">Nucleotide-binding</keyword>
<feature type="region of interest" description="Disordered" evidence="5">
    <location>
        <begin position="524"/>
        <end position="553"/>
    </location>
</feature>
<dbReference type="GO" id="GO:0016887">
    <property type="term" value="F:ATP hydrolysis activity"/>
    <property type="evidence" value="ECO:0007669"/>
    <property type="project" value="InterPro"/>
</dbReference>
<name>V5WHT5_9SPIO</name>
<evidence type="ECO:0000313" key="7">
    <source>
        <dbReference type="EMBL" id="AHC15094.1"/>
    </source>
</evidence>
<dbReference type="Gene3D" id="3.40.50.300">
    <property type="entry name" value="P-loop containing nucleotide triphosphate hydrolases"/>
    <property type="match status" value="2"/>
</dbReference>
<keyword evidence="2" id="KW-0677">Repeat</keyword>
<feature type="domain" description="ABC transporter" evidence="6">
    <location>
        <begin position="8"/>
        <end position="239"/>
    </location>
</feature>
<evidence type="ECO:0000256" key="2">
    <source>
        <dbReference type="ARBA" id="ARBA00022737"/>
    </source>
</evidence>
<dbReference type="RefSeq" id="WP_024268013.1">
    <property type="nucleotide sequence ID" value="NC_023035.1"/>
</dbReference>
<accession>V5WHT5</accession>
<dbReference type="AlphaFoldDB" id="V5WHT5"/>
<dbReference type="eggNOG" id="COG3845">
    <property type="taxonomic scope" value="Bacteria"/>
</dbReference>
<keyword evidence="8" id="KW-1185">Reference proteome</keyword>
<dbReference type="PANTHER" id="PTHR43790:SF9">
    <property type="entry name" value="GALACTOFURANOSE TRANSPORTER ATP-BINDING PROTEIN YTFR"/>
    <property type="match status" value="1"/>
</dbReference>
<evidence type="ECO:0000259" key="6">
    <source>
        <dbReference type="PROSITE" id="PS50893"/>
    </source>
</evidence>
<dbReference type="HOGENOM" id="CLU_000604_92_0_12"/>
<dbReference type="KEGG" id="slr:L21SP2_1715"/>
<dbReference type="InterPro" id="IPR050107">
    <property type="entry name" value="ABC_carbohydrate_import_ATPase"/>
</dbReference>
<protein>
    <recommendedName>
        <fullName evidence="6">ABC transporter domain-containing protein</fullName>
    </recommendedName>
</protein>
<evidence type="ECO:0000256" key="5">
    <source>
        <dbReference type="SAM" id="MobiDB-lite"/>
    </source>
</evidence>
<keyword evidence="1" id="KW-0813">Transport</keyword>
<dbReference type="InterPro" id="IPR003593">
    <property type="entry name" value="AAA+_ATPase"/>
</dbReference>
<dbReference type="PROSITE" id="PS50893">
    <property type="entry name" value="ABC_TRANSPORTER_2"/>
    <property type="match status" value="2"/>
</dbReference>
<dbReference type="GO" id="GO:0005524">
    <property type="term" value="F:ATP binding"/>
    <property type="evidence" value="ECO:0007669"/>
    <property type="project" value="UniProtKB-KW"/>
</dbReference>
<proteinExistence type="predicted"/>
<feature type="region of interest" description="Disordered" evidence="5">
    <location>
        <begin position="263"/>
        <end position="282"/>
    </location>
</feature>
<reference evidence="7 8" key="1">
    <citation type="journal article" date="2015" name="Stand. Genomic Sci.">
        <title>Complete genome sequence and description of Salinispira pacifica gen. nov., sp. nov., a novel spirochaete isolated form a hypersaline microbial mat.</title>
        <authorList>
            <person name="Ben Hania W."/>
            <person name="Joseph M."/>
            <person name="Schumann P."/>
            <person name="Bunk B."/>
            <person name="Fiebig A."/>
            <person name="Sproer C."/>
            <person name="Klenk H.P."/>
            <person name="Fardeau M.L."/>
            <person name="Spring S."/>
        </authorList>
    </citation>
    <scope>NUCLEOTIDE SEQUENCE [LARGE SCALE GENOMIC DNA]</scope>
    <source>
        <strain evidence="7 8">L21-RPul-D2</strain>
    </source>
</reference>
<dbReference type="SUPFAM" id="SSF52540">
    <property type="entry name" value="P-loop containing nucleoside triphosphate hydrolases"/>
    <property type="match status" value="2"/>
</dbReference>
<dbReference type="InterPro" id="IPR003439">
    <property type="entry name" value="ABC_transporter-like_ATP-bd"/>
</dbReference>
<evidence type="ECO:0000256" key="3">
    <source>
        <dbReference type="ARBA" id="ARBA00022741"/>
    </source>
</evidence>
<organism evidence="7 8">
    <name type="scientific">Salinispira pacifica</name>
    <dbReference type="NCBI Taxonomy" id="1307761"/>
    <lineage>
        <taxon>Bacteria</taxon>
        <taxon>Pseudomonadati</taxon>
        <taxon>Spirochaetota</taxon>
        <taxon>Spirochaetia</taxon>
        <taxon>Spirochaetales</taxon>
        <taxon>Spirochaetaceae</taxon>
        <taxon>Salinispira</taxon>
    </lineage>
</organism>
<evidence type="ECO:0000313" key="8">
    <source>
        <dbReference type="Proteomes" id="UP000018680"/>
    </source>
</evidence>
<dbReference type="Proteomes" id="UP000018680">
    <property type="component" value="Chromosome"/>
</dbReference>
<dbReference type="InterPro" id="IPR027417">
    <property type="entry name" value="P-loop_NTPase"/>
</dbReference>
<gene>
    <name evidence="7" type="ORF">L21SP2_1715</name>
</gene>
<feature type="domain" description="ABC transporter" evidence="6">
    <location>
        <begin position="286"/>
        <end position="524"/>
    </location>
</feature>
<dbReference type="Pfam" id="PF00005">
    <property type="entry name" value="ABC_tran"/>
    <property type="match status" value="1"/>
</dbReference>
<sequence length="553" mass="61066">MEDRTPLLSISNLSFSYFPGAKRVLSNINLDLFPGELHLLIGENGAGKSTLASCIAGNRKPGSGRISGSPSTRLLSQHLISIPETTFQEYLWLIFTQGSGRLPHWSTPGSRKRKLSSILEEALGEFFNPESLDEQVALTSSNLQHLYAAILLLNRTDARMVILDEPTAVLSEQEAGILYENITRKTRSGLHVTVITHRLDEALPFSDRYTVIRNGRIAAGSTNTAADQKDVIHRAMFGGGNSHQVPREIPASDHRSFAALRDCGEPQGNGEPQRDGQTLGDGTPLFSLHNVHADFPDLCPLQDVSFSLEPGEVLSITGIRDEGLEQLERLLSGRFGRLKGSVGYMGKALSLKNMSDMRKRGIRFVPSQRNRFGLARSLRGFENIGIHMIREQNIPWKHLKREILKVFDTSGLDLLRPSGEYSGGMVQRMILHRELFSPLSRHPALFILADPSWGLDAQRREKLYDDIRSCVQSNAAALVISSELTEAIALGDRVAIIHEGKIRFPDPEAYADLQLMERYFLGQMPEGNEPGMQGSGEQSSPGIHDDGGCVEAE</sequence>
<evidence type="ECO:0000256" key="1">
    <source>
        <dbReference type="ARBA" id="ARBA00022448"/>
    </source>
</evidence>
<dbReference type="SMART" id="SM00382">
    <property type="entry name" value="AAA"/>
    <property type="match status" value="1"/>
</dbReference>
<dbReference type="STRING" id="1307761.L21SP2_1715"/>
<evidence type="ECO:0000256" key="4">
    <source>
        <dbReference type="ARBA" id="ARBA00022840"/>
    </source>
</evidence>
<dbReference type="PANTHER" id="PTHR43790">
    <property type="entry name" value="CARBOHYDRATE TRANSPORT ATP-BINDING PROTEIN MG119-RELATED"/>
    <property type="match status" value="1"/>
</dbReference>
<dbReference type="EMBL" id="CP006939">
    <property type="protein sequence ID" value="AHC15094.1"/>
    <property type="molecule type" value="Genomic_DNA"/>
</dbReference>
<keyword evidence="4" id="KW-0067">ATP-binding</keyword>